<organism evidence="1 2">
    <name type="scientific">Ferrimicrobium acidiphilum</name>
    <dbReference type="NCBI Taxonomy" id="121039"/>
    <lineage>
        <taxon>Bacteria</taxon>
        <taxon>Bacillati</taxon>
        <taxon>Actinomycetota</taxon>
        <taxon>Acidimicrobiia</taxon>
        <taxon>Acidimicrobiales</taxon>
        <taxon>Acidimicrobiaceae</taxon>
        <taxon>Ferrimicrobium</taxon>
    </lineage>
</organism>
<evidence type="ECO:0000313" key="1">
    <source>
        <dbReference type="EMBL" id="MEX6428626.1"/>
    </source>
</evidence>
<proteinExistence type="predicted"/>
<protein>
    <submittedName>
        <fullName evidence="1">Uncharacterized protein</fullName>
    </submittedName>
</protein>
<keyword evidence="2" id="KW-1185">Reference proteome</keyword>
<dbReference type="Proteomes" id="UP001560267">
    <property type="component" value="Unassembled WGS sequence"/>
</dbReference>
<gene>
    <name evidence="1" type="ORF">AB6A68_02080</name>
</gene>
<reference evidence="1 2" key="1">
    <citation type="submission" date="2024-07" db="EMBL/GenBank/DDBJ databases">
        <title>Draft Genome Sequence of Ferrimicrobium acidiphilum Strain YE2023, Isolated from a Pulp of Bioleach Reactor.</title>
        <authorList>
            <person name="Elkina Y.A."/>
            <person name="Bulaeva A.G."/>
            <person name="Beletsky A.V."/>
            <person name="Mardanov A.V."/>
        </authorList>
    </citation>
    <scope>NUCLEOTIDE SEQUENCE [LARGE SCALE GENOMIC DNA]</scope>
    <source>
        <strain evidence="1 2">YE2023</strain>
    </source>
</reference>
<comment type="caution">
    <text evidence="1">The sequence shown here is derived from an EMBL/GenBank/DDBJ whole genome shotgun (WGS) entry which is preliminary data.</text>
</comment>
<dbReference type="RefSeq" id="WP_298385729.1">
    <property type="nucleotide sequence ID" value="NZ_JBFSHR010000004.1"/>
</dbReference>
<name>A0ABV3XZA5_9ACTN</name>
<dbReference type="EMBL" id="JBFSHR010000004">
    <property type="protein sequence ID" value="MEX6428626.1"/>
    <property type="molecule type" value="Genomic_DNA"/>
</dbReference>
<accession>A0ABV3XZA5</accession>
<sequence length="87" mass="9614">MGWRRSTAHLLQGNVGVRFKYWPIGAILLADVKDRLIVVDMLTFTTALTVATGRTMAALRHPLPIQGLSTSLSLRYHASCPSPGRPW</sequence>
<evidence type="ECO:0000313" key="2">
    <source>
        <dbReference type="Proteomes" id="UP001560267"/>
    </source>
</evidence>